<evidence type="ECO:0000256" key="5">
    <source>
        <dbReference type="ARBA" id="ARBA00022741"/>
    </source>
</evidence>
<dbReference type="SFLD" id="SFLDS00003">
    <property type="entry name" value="Haloacid_Dehalogenase"/>
    <property type="match status" value="1"/>
</dbReference>
<evidence type="ECO:0000256" key="7">
    <source>
        <dbReference type="ARBA" id="ARBA00022967"/>
    </source>
</evidence>
<dbReference type="InterPro" id="IPR023299">
    <property type="entry name" value="ATPase_P-typ_cyto_dom_N"/>
</dbReference>
<dbReference type="Pfam" id="PF00122">
    <property type="entry name" value="E1-E2_ATPase"/>
    <property type="match status" value="1"/>
</dbReference>
<evidence type="ECO:0000256" key="9">
    <source>
        <dbReference type="ARBA" id="ARBA00023136"/>
    </source>
</evidence>
<dbReference type="Gene3D" id="3.30.70.100">
    <property type="match status" value="1"/>
</dbReference>
<dbReference type="InterPro" id="IPR008250">
    <property type="entry name" value="ATPase_P-typ_transduc_dom_A_sf"/>
</dbReference>
<dbReference type="InterPro" id="IPR036412">
    <property type="entry name" value="HAD-like_sf"/>
</dbReference>
<feature type="transmembrane region" description="Helical" evidence="10">
    <location>
        <begin position="127"/>
        <end position="145"/>
    </location>
</feature>
<dbReference type="Pfam" id="PF00403">
    <property type="entry name" value="HMA"/>
    <property type="match status" value="1"/>
</dbReference>
<dbReference type="SUPFAM" id="SSF56784">
    <property type="entry name" value="HAD-like"/>
    <property type="match status" value="1"/>
</dbReference>
<dbReference type="InterPro" id="IPR023214">
    <property type="entry name" value="HAD_sf"/>
</dbReference>
<keyword evidence="9 10" id="KW-0472">Membrane</keyword>
<dbReference type="NCBIfam" id="TIGR01512">
    <property type="entry name" value="ATPase-IB2_Cd"/>
    <property type="match status" value="1"/>
</dbReference>
<dbReference type="SUPFAM" id="SSF81665">
    <property type="entry name" value="Calcium ATPase, transmembrane domain M"/>
    <property type="match status" value="1"/>
</dbReference>
<sequence length="708" mass="75338">MHKPEQKNGREASPDAAPGHIEVHTFEIRGLDCADCAAKLEKYVSEMPGVARAALNFSTAVLTVEHSTPVAEIGKAISGMGYTYKLQGNGSPKESFLRKYRKILSTAASGIGLAAGMAASFLGLPWYVPTLCFAFAIVTGGFYIFRSALYSLKSLTPDMNLLMTLAVAGAILINQWEEGAAVIFLFSVGSALQSYTLDRTRNSIKSLINLAPAEASVLVDGKERKVPVRSIVPGDILIIRPGERIAMDGTVVDGVSSVNQAPITGESIPVEKRKGSPVYAGTMNERGTLEVEVTTLFEENTLSKIIHMVEEAQSRKAPAQEFVDRFAKYYTPAVILVAAAIATIPPLFGMPFDTWFYRALVLLVIACPCALVISTPVSIVAAIGNASRHGVLIKGGTYLEECSRIKAIAFDKTGTLTEGRPEVTDVVTYGCSREEAIHLAASIEDRSEHPLAAAIMRANGNNGVLKAESFEAVPGAGITATVNGVRYSIGSARMFEKLGGEVQEAIAAFEAAGKTPVILGGPQGILAVFAIMDRVREESPAALKALHDARVPHLVMLTGDGEQAARAIARQTGVDEYYAGLLPEAKVSQITRLRQKYGHVAMVGDGVNDAPALAEASIGIAMGATGSDTAIETADIALMSNDLSKLSYLVKLGRRMMSVIKQNVTFSLVVKLLFIGLTLAGFSNLWMAVFADTGAAIIVILNGMRLLR</sequence>
<dbReference type="EMBL" id="AM114193">
    <property type="protein sequence ID" value="CAJ36988.2"/>
    <property type="molecule type" value="Genomic_DNA"/>
</dbReference>
<dbReference type="InterPro" id="IPR051014">
    <property type="entry name" value="Cation_Transport_ATPase_IB"/>
</dbReference>
<dbReference type="SFLD" id="SFLDG00002">
    <property type="entry name" value="C1.7:_P-type_atpase_like"/>
    <property type="match status" value="1"/>
</dbReference>
<evidence type="ECO:0000256" key="2">
    <source>
        <dbReference type="ARBA" id="ARBA00006024"/>
    </source>
</evidence>
<keyword evidence="7" id="KW-1278">Translocase</keyword>
<dbReference type="Gene3D" id="3.40.1110.10">
    <property type="entry name" value="Calcium-transporting ATPase, cytoplasmic domain N"/>
    <property type="match status" value="1"/>
</dbReference>
<evidence type="ECO:0000256" key="6">
    <source>
        <dbReference type="ARBA" id="ARBA00022840"/>
    </source>
</evidence>
<proteinExistence type="inferred from homology"/>
<dbReference type="SUPFAM" id="SSF81653">
    <property type="entry name" value="Calcium ATPase, transduction domain A"/>
    <property type="match status" value="1"/>
</dbReference>
<dbReference type="PRINTS" id="PR00119">
    <property type="entry name" value="CATATPASE"/>
</dbReference>
<dbReference type="KEGG" id="rci:RCIX2335"/>
<keyword evidence="6" id="KW-0067">ATP-binding</keyword>
<keyword evidence="5" id="KW-0547">Nucleotide-binding</keyword>
<dbReference type="PRINTS" id="PR00941">
    <property type="entry name" value="CDATPASE"/>
</dbReference>
<dbReference type="NCBIfam" id="TIGR01511">
    <property type="entry name" value="ATPase-IB1_Cu"/>
    <property type="match status" value="1"/>
</dbReference>
<dbReference type="Gene3D" id="2.70.150.10">
    <property type="entry name" value="Calcium-transporting ATPase, cytoplasmic transduction domain A"/>
    <property type="match status" value="1"/>
</dbReference>
<comment type="similarity">
    <text evidence="2">Belongs to the cation transport ATPase (P-type) (TC 3.A.3) family. Type IB subfamily.</text>
</comment>
<feature type="transmembrane region" description="Helical" evidence="10">
    <location>
        <begin position="664"/>
        <end position="682"/>
    </location>
</feature>
<dbReference type="GO" id="GO:0016020">
    <property type="term" value="C:membrane"/>
    <property type="evidence" value="ECO:0007669"/>
    <property type="project" value="UniProtKB-SubCell"/>
</dbReference>
<keyword evidence="8 10" id="KW-1133">Transmembrane helix</keyword>
<dbReference type="FunFam" id="2.70.150.10:FF:000002">
    <property type="entry name" value="Copper-transporting ATPase 1, putative"/>
    <property type="match status" value="1"/>
</dbReference>
<evidence type="ECO:0000256" key="8">
    <source>
        <dbReference type="ARBA" id="ARBA00022989"/>
    </source>
</evidence>
<evidence type="ECO:0000256" key="1">
    <source>
        <dbReference type="ARBA" id="ARBA00004141"/>
    </source>
</evidence>
<evidence type="ECO:0000256" key="3">
    <source>
        <dbReference type="ARBA" id="ARBA00022692"/>
    </source>
</evidence>
<dbReference type="PATRIC" id="fig|351160.9.peg.851"/>
<dbReference type="eggNOG" id="arCOG01576">
    <property type="taxonomic scope" value="Archaea"/>
</dbReference>
<evidence type="ECO:0000313" key="12">
    <source>
        <dbReference type="EMBL" id="CAJ36988.2"/>
    </source>
</evidence>
<evidence type="ECO:0000313" key="13">
    <source>
        <dbReference type="Proteomes" id="UP000000663"/>
    </source>
</evidence>
<dbReference type="InterPro" id="IPR023298">
    <property type="entry name" value="ATPase_P-typ_TM_dom_sf"/>
</dbReference>
<dbReference type="PANTHER" id="PTHR48085">
    <property type="entry name" value="CADMIUM/ZINC-TRANSPORTING ATPASE HMA2-RELATED"/>
    <property type="match status" value="1"/>
</dbReference>
<comment type="subcellular location">
    <subcellularLocation>
        <location evidence="1">Membrane</location>
        <topology evidence="1">Multi-pass membrane protein</topology>
    </subcellularLocation>
</comment>
<dbReference type="PROSITE" id="PS00154">
    <property type="entry name" value="ATPASE_E1_E2"/>
    <property type="match status" value="1"/>
</dbReference>
<dbReference type="PROSITE" id="PS50846">
    <property type="entry name" value="HMA_2"/>
    <property type="match status" value="1"/>
</dbReference>
<dbReference type="GO" id="GO:0046872">
    <property type="term" value="F:metal ion binding"/>
    <property type="evidence" value="ECO:0007669"/>
    <property type="project" value="UniProtKB-KW"/>
</dbReference>
<reference evidence="12 13" key="1">
    <citation type="journal article" date="2006" name="Science">
        <title>Genome of rice cluster I archaea -- the key methane producers in the rice rhizosphere.</title>
        <authorList>
            <person name="Erkel C."/>
            <person name="Kube M."/>
            <person name="Reinhardt R."/>
            <person name="Liesack W."/>
        </authorList>
    </citation>
    <scope>NUCLEOTIDE SEQUENCE [LARGE SCALE GENOMIC DNA]</scope>
    <source>
        <strain evidence="13">DSM 22066 / NBRC 105507 / MRE50</strain>
    </source>
</reference>
<dbReference type="InterPro" id="IPR006121">
    <property type="entry name" value="HMA_dom"/>
</dbReference>
<dbReference type="AlphaFoldDB" id="Q0W3Q5"/>
<dbReference type="InterPro" id="IPR059000">
    <property type="entry name" value="ATPase_P-type_domA"/>
</dbReference>
<organism evidence="12 13">
    <name type="scientific">Methanocella arvoryzae (strain DSM 22066 / NBRC 105507 / MRE50)</name>
    <dbReference type="NCBI Taxonomy" id="351160"/>
    <lineage>
        <taxon>Archaea</taxon>
        <taxon>Methanobacteriati</taxon>
        <taxon>Methanobacteriota</taxon>
        <taxon>Stenosarchaea group</taxon>
        <taxon>Methanomicrobia</taxon>
        <taxon>Methanocellales</taxon>
        <taxon>Methanocellaceae</taxon>
        <taxon>Methanocella</taxon>
    </lineage>
</organism>
<evidence type="ECO:0000256" key="10">
    <source>
        <dbReference type="SAM" id="Phobius"/>
    </source>
</evidence>
<dbReference type="InterPro" id="IPR044492">
    <property type="entry name" value="P_typ_ATPase_HD_dom"/>
</dbReference>
<accession>Q0W3Q5</accession>
<dbReference type="Proteomes" id="UP000000663">
    <property type="component" value="Chromosome"/>
</dbReference>
<feature type="transmembrane region" description="Helical" evidence="10">
    <location>
        <begin position="329"/>
        <end position="349"/>
    </location>
</feature>
<evidence type="ECO:0000256" key="4">
    <source>
        <dbReference type="ARBA" id="ARBA00022723"/>
    </source>
</evidence>
<dbReference type="InterPro" id="IPR001757">
    <property type="entry name" value="P_typ_ATPase"/>
</dbReference>
<gene>
    <name evidence="12" type="primary">cadA</name>
    <name evidence="12" type="ORF">RCIX2335</name>
</gene>
<keyword evidence="4" id="KW-0479">Metal-binding</keyword>
<feature type="transmembrane region" description="Helical" evidence="10">
    <location>
        <begin position="355"/>
        <end position="384"/>
    </location>
</feature>
<evidence type="ECO:0000259" key="11">
    <source>
        <dbReference type="PROSITE" id="PS50846"/>
    </source>
</evidence>
<dbReference type="InterPro" id="IPR027256">
    <property type="entry name" value="P-typ_ATPase_IB"/>
</dbReference>
<dbReference type="GO" id="GO:0019829">
    <property type="term" value="F:ATPase-coupled monoatomic cation transmembrane transporter activity"/>
    <property type="evidence" value="ECO:0007669"/>
    <property type="project" value="InterPro"/>
</dbReference>
<dbReference type="NCBIfam" id="TIGR01494">
    <property type="entry name" value="ATPase_P-type"/>
    <property type="match status" value="1"/>
</dbReference>
<dbReference type="Gene3D" id="3.40.50.1000">
    <property type="entry name" value="HAD superfamily/HAD-like"/>
    <property type="match status" value="1"/>
</dbReference>
<dbReference type="STRING" id="351160.RCIX2335"/>
<dbReference type="Pfam" id="PF00702">
    <property type="entry name" value="Hydrolase"/>
    <property type="match status" value="1"/>
</dbReference>
<keyword evidence="13" id="KW-1185">Reference proteome</keyword>
<keyword evidence="12" id="KW-0378">Hydrolase</keyword>
<dbReference type="GO" id="GO:0015086">
    <property type="term" value="F:cadmium ion transmembrane transporter activity"/>
    <property type="evidence" value="ECO:0007669"/>
    <property type="project" value="TreeGrafter"/>
</dbReference>
<feature type="domain" description="HMA" evidence="11">
    <location>
        <begin position="22"/>
        <end position="85"/>
    </location>
</feature>
<dbReference type="SUPFAM" id="SSF55008">
    <property type="entry name" value="HMA, heavy metal-associated domain"/>
    <property type="match status" value="1"/>
</dbReference>
<dbReference type="NCBIfam" id="TIGR01525">
    <property type="entry name" value="ATPase-IB_hvy"/>
    <property type="match status" value="1"/>
</dbReference>
<protein>
    <submittedName>
        <fullName evidence="12">Cd(2+)-translocating P-type ATPase</fullName>
        <ecNumber evidence="12">3.6.3.3</ecNumber>
    </submittedName>
</protein>
<dbReference type="InterPro" id="IPR036163">
    <property type="entry name" value="HMA_dom_sf"/>
</dbReference>
<feature type="transmembrane region" description="Helical" evidence="10">
    <location>
        <begin position="103"/>
        <end position="121"/>
    </location>
</feature>
<dbReference type="GO" id="GO:0005524">
    <property type="term" value="F:ATP binding"/>
    <property type="evidence" value="ECO:0007669"/>
    <property type="project" value="UniProtKB-KW"/>
</dbReference>
<dbReference type="SFLD" id="SFLDF00027">
    <property type="entry name" value="p-type_atpase"/>
    <property type="match status" value="1"/>
</dbReference>
<keyword evidence="3 10" id="KW-0812">Transmembrane</keyword>
<feature type="transmembrane region" description="Helical" evidence="10">
    <location>
        <begin position="688"/>
        <end position="707"/>
    </location>
</feature>
<dbReference type="GO" id="GO:0016887">
    <property type="term" value="F:ATP hydrolysis activity"/>
    <property type="evidence" value="ECO:0007669"/>
    <property type="project" value="InterPro"/>
</dbReference>
<name>Q0W3Q5_METAR</name>
<dbReference type="EC" id="3.6.3.3" evidence="12"/>
<dbReference type="InterPro" id="IPR018303">
    <property type="entry name" value="ATPase_P-typ_P_site"/>
</dbReference>
<dbReference type="PANTHER" id="PTHR48085:SF5">
    <property type="entry name" value="CADMIUM_ZINC-TRANSPORTING ATPASE HMA4-RELATED"/>
    <property type="match status" value="1"/>
</dbReference>
<dbReference type="CDD" id="cd00371">
    <property type="entry name" value="HMA"/>
    <property type="match status" value="1"/>
</dbReference>